<accession>A0A1J5REW7</accession>
<proteinExistence type="inferred from homology"/>
<reference evidence="3" key="1">
    <citation type="submission" date="2016-10" db="EMBL/GenBank/DDBJ databases">
        <title>Sequence of Gallionella enrichment culture.</title>
        <authorList>
            <person name="Poehlein A."/>
            <person name="Muehling M."/>
            <person name="Daniel R."/>
        </authorList>
    </citation>
    <scope>NUCLEOTIDE SEQUENCE</scope>
</reference>
<name>A0A1J5REW7_9ZZZZ</name>
<dbReference type="EC" id="2.4.2.10" evidence="3"/>
<sequence>MPLGEGRLRERGYNQAWEIARGLAATLHLRVDAAALERCRDTAAQSTLPRAARAANVRGAFTARIRAGARVLLVDDVMTSGCTLDAAAAALLRGGAAEVAVAVALRTPPPD</sequence>
<dbReference type="InterPro" id="IPR029057">
    <property type="entry name" value="PRTase-like"/>
</dbReference>
<comment type="caution">
    <text evidence="3">The sequence shown here is derived from an EMBL/GenBank/DDBJ whole genome shotgun (WGS) entry which is preliminary data.</text>
</comment>
<organism evidence="3">
    <name type="scientific">mine drainage metagenome</name>
    <dbReference type="NCBI Taxonomy" id="410659"/>
    <lineage>
        <taxon>unclassified sequences</taxon>
        <taxon>metagenomes</taxon>
        <taxon>ecological metagenomes</taxon>
    </lineage>
</organism>
<feature type="domain" description="Phosphoribosyltransferase" evidence="2">
    <location>
        <begin position="20"/>
        <end position="106"/>
    </location>
</feature>
<keyword evidence="3" id="KW-0328">Glycosyltransferase</keyword>
<keyword evidence="3" id="KW-0808">Transferase</keyword>
<dbReference type="InterPro" id="IPR000836">
    <property type="entry name" value="PRTase_dom"/>
</dbReference>
<evidence type="ECO:0000256" key="1">
    <source>
        <dbReference type="ARBA" id="ARBA00008007"/>
    </source>
</evidence>
<dbReference type="SUPFAM" id="SSF53271">
    <property type="entry name" value="PRTase-like"/>
    <property type="match status" value="1"/>
</dbReference>
<dbReference type="GO" id="GO:0004588">
    <property type="term" value="F:orotate phosphoribosyltransferase activity"/>
    <property type="evidence" value="ECO:0007669"/>
    <property type="project" value="UniProtKB-EC"/>
</dbReference>
<dbReference type="Gene3D" id="3.40.50.2020">
    <property type="match status" value="1"/>
</dbReference>
<protein>
    <submittedName>
        <fullName evidence="3">Orotate phosphoribosyltransferase</fullName>
        <ecNumber evidence="3">2.4.2.10</ecNumber>
    </submittedName>
</protein>
<dbReference type="Pfam" id="PF00156">
    <property type="entry name" value="Pribosyltran"/>
    <property type="match status" value="1"/>
</dbReference>
<evidence type="ECO:0000313" key="3">
    <source>
        <dbReference type="EMBL" id="OIQ86677.1"/>
    </source>
</evidence>
<comment type="similarity">
    <text evidence="1">Belongs to the ComF/GntX family.</text>
</comment>
<dbReference type="EMBL" id="MLJW01000466">
    <property type="protein sequence ID" value="OIQ86677.1"/>
    <property type="molecule type" value="Genomic_DNA"/>
</dbReference>
<dbReference type="InterPro" id="IPR051910">
    <property type="entry name" value="ComF/GntX_DNA_util-trans"/>
</dbReference>
<dbReference type="CDD" id="cd06223">
    <property type="entry name" value="PRTases_typeI"/>
    <property type="match status" value="1"/>
</dbReference>
<gene>
    <name evidence="3" type="primary">pyrE_13</name>
    <name evidence="3" type="ORF">GALL_314850</name>
</gene>
<dbReference type="PANTHER" id="PTHR47505">
    <property type="entry name" value="DNA UTILIZATION PROTEIN YHGH"/>
    <property type="match status" value="1"/>
</dbReference>
<evidence type="ECO:0000259" key="2">
    <source>
        <dbReference type="Pfam" id="PF00156"/>
    </source>
</evidence>
<dbReference type="AlphaFoldDB" id="A0A1J5REW7"/>
<dbReference type="PANTHER" id="PTHR47505:SF1">
    <property type="entry name" value="DNA UTILIZATION PROTEIN YHGH"/>
    <property type="match status" value="1"/>
</dbReference>